<protein>
    <submittedName>
        <fullName evidence="1">Uncharacterized protein</fullName>
    </submittedName>
</protein>
<keyword evidence="2" id="KW-1185">Reference proteome</keyword>
<name>A0A1Y2GPL5_9FUNG</name>
<dbReference type="Proteomes" id="UP000193648">
    <property type="component" value="Unassembled WGS sequence"/>
</dbReference>
<sequence length="167" mass="19366">MIITQCSDLMNRNESALEVYLQASVRNRTAVSHFESRGSCFICQRILHNTFSYTKPLLISPPNMNTPYAPQILSNECRDKQSYHNSAPCRNIVTELKVVNPNHIYAVDMFLTTERLYEVLRTVNAYDSSILINFPETNYYILPETLRTIPQVINNKKFGKNLERMQI</sequence>
<dbReference type="InParanoid" id="A0A1Y2GPL5"/>
<evidence type="ECO:0000313" key="1">
    <source>
        <dbReference type="EMBL" id="ORZ15463.1"/>
    </source>
</evidence>
<reference evidence="1 2" key="1">
    <citation type="submission" date="2016-07" db="EMBL/GenBank/DDBJ databases">
        <title>Pervasive Adenine N6-methylation of Active Genes in Fungi.</title>
        <authorList>
            <consortium name="DOE Joint Genome Institute"/>
            <person name="Mondo S.J."/>
            <person name="Dannebaum R.O."/>
            <person name="Kuo R.C."/>
            <person name="Labutti K."/>
            <person name="Haridas S."/>
            <person name="Kuo A."/>
            <person name="Salamov A."/>
            <person name="Ahrendt S.R."/>
            <person name="Lipzen A."/>
            <person name="Sullivan W."/>
            <person name="Andreopoulos W.B."/>
            <person name="Clum A."/>
            <person name="Lindquist E."/>
            <person name="Daum C."/>
            <person name="Ramamoorthy G.K."/>
            <person name="Gryganskyi A."/>
            <person name="Culley D."/>
            <person name="Magnuson J.K."/>
            <person name="James T.Y."/>
            <person name="O'Malley M.A."/>
            <person name="Stajich J.E."/>
            <person name="Spatafora J.W."/>
            <person name="Visel A."/>
            <person name="Grigoriev I.V."/>
        </authorList>
    </citation>
    <scope>NUCLEOTIDE SEQUENCE [LARGE SCALE GENOMIC DNA]</scope>
    <source>
        <strain evidence="1 2">NRRL 3116</strain>
    </source>
</reference>
<organism evidence="1 2">
    <name type="scientific">Lobosporangium transversale</name>
    <dbReference type="NCBI Taxonomy" id="64571"/>
    <lineage>
        <taxon>Eukaryota</taxon>
        <taxon>Fungi</taxon>
        <taxon>Fungi incertae sedis</taxon>
        <taxon>Mucoromycota</taxon>
        <taxon>Mortierellomycotina</taxon>
        <taxon>Mortierellomycetes</taxon>
        <taxon>Mortierellales</taxon>
        <taxon>Mortierellaceae</taxon>
        <taxon>Lobosporangium</taxon>
    </lineage>
</organism>
<dbReference type="GeneID" id="33568400"/>
<gene>
    <name evidence="1" type="ORF">BCR41DRAFT_370822</name>
</gene>
<evidence type="ECO:0000313" key="2">
    <source>
        <dbReference type="Proteomes" id="UP000193648"/>
    </source>
</evidence>
<proteinExistence type="predicted"/>
<accession>A0A1Y2GPL5</accession>
<comment type="caution">
    <text evidence="1">The sequence shown here is derived from an EMBL/GenBank/DDBJ whole genome shotgun (WGS) entry which is preliminary data.</text>
</comment>
<dbReference type="RefSeq" id="XP_021881211.1">
    <property type="nucleotide sequence ID" value="XM_022026557.1"/>
</dbReference>
<dbReference type="EMBL" id="MCFF01000019">
    <property type="protein sequence ID" value="ORZ15463.1"/>
    <property type="molecule type" value="Genomic_DNA"/>
</dbReference>
<dbReference type="AlphaFoldDB" id="A0A1Y2GPL5"/>